<dbReference type="Pfam" id="PF00582">
    <property type="entry name" value="Usp"/>
    <property type="match status" value="1"/>
</dbReference>
<dbReference type="CDD" id="cd00293">
    <property type="entry name" value="USP-like"/>
    <property type="match status" value="1"/>
</dbReference>
<protein>
    <submittedName>
        <fullName evidence="3">Universal stress protein</fullName>
    </submittedName>
</protein>
<dbReference type="PRINTS" id="PR01438">
    <property type="entry name" value="UNVRSLSTRESS"/>
</dbReference>
<evidence type="ECO:0000256" key="1">
    <source>
        <dbReference type="ARBA" id="ARBA00008791"/>
    </source>
</evidence>
<dbReference type="KEGG" id="amr:AM1_D0173"/>
<dbReference type="InterPro" id="IPR014729">
    <property type="entry name" value="Rossmann-like_a/b/a_fold"/>
</dbReference>
<dbReference type="HOGENOM" id="CLU_049301_16_1_3"/>
<dbReference type="AlphaFoldDB" id="A8ZNT2"/>
<name>A8ZNT2_ACAM1</name>
<dbReference type="Gene3D" id="3.40.50.620">
    <property type="entry name" value="HUPs"/>
    <property type="match status" value="1"/>
</dbReference>
<dbReference type="EMBL" id="CP000841">
    <property type="protein sequence ID" value="ABW32668.1"/>
    <property type="molecule type" value="Genomic_DNA"/>
</dbReference>
<dbReference type="SUPFAM" id="SSF52402">
    <property type="entry name" value="Adenine nucleotide alpha hydrolases-like"/>
    <property type="match status" value="1"/>
</dbReference>
<reference evidence="3 4" key="1">
    <citation type="journal article" date="2008" name="Proc. Natl. Acad. Sci. U.S.A.">
        <title>Niche adaptation and genome expansion in the chlorophyll d-producing cyanobacterium Acaryochloris marina.</title>
        <authorList>
            <person name="Swingley W.D."/>
            <person name="Chen M."/>
            <person name="Cheung P.C."/>
            <person name="Conrad A.L."/>
            <person name="Dejesa L.C."/>
            <person name="Hao J."/>
            <person name="Honchak B.M."/>
            <person name="Karbach L.E."/>
            <person name="Kurdoglu A."/>
            <person name="Lahiri S."/>
            <person name="Mastrian S.D."/>
            <person name="Miyashita H."/>
            <person name="Page L."/>
            <person name="Ramakrishna P."/>
            <person name="Satoh S."/>
            <person name="Sattley W.M."/>
            <person name="Shimada Y."/>
            <person name="Taylor H.L."/>
            <person name="Tomo T."/>
            <person name="Tsuchiya T."/>
            <person name="Wang Z.T."/>
            <person name="Raymond J."/>
            <person name="Mimuro M."/>
            <person name="Blankenship R.E."/>
            <person name="Touchman J.W."/>
        </authorList>
    </citation>
    <scope>NUCLEOTIDE SEQUENCE [LARGE SCALE GENOMIC DNA]</scope>
    <source>
        <strain evidence="4">MBIC 11017</strain>
        <plasmid evidence="4">Plasmid pREB4</plasmid>
    </source>
</reference>
<gene>
    <name evidence="3" type="ordered locus">AM1_D0173</name>
</gene>
<geneLocation type="plasmid" evidence="3 4">
    <name>pREB4</name>
</geneLocation>
<dbReference type="InterPro" id="IPR006016">
    <property type="entry name" value="UspA"/>
</dbReference>
<keyword evidence="3" id="KW-0614">Plasmid</keyword>
<dbReference type="PANTHER" id="PTHR46268:SF8">
    <property type="entry name" value="UNIVERSAL STRESS PROTEIN SLL1388"/>
    <property type="match status" value="1"/>
</dbReference>
<organism evidence="3 4">
    <name type="scientific">Acaryochloris marina (strain MBIC 11017)</name>
    <dbReference type="NCBI Taxonomy" id="329726"/>
    <lineage>
        <taxon>Bacteria</taxon>
        <taxon>Bacillati</taxon>
        <taxon>Cyanobacteriota</taxon>
        <taxon>Cyanophyceae</taxon>
        <taxon>Acaryochloridales</taxon>
        <taxon>Acaryochloridaceae</taxon>
        <taxon>Acaryochloris</taxon>
    </lineage>
</organism>
<sequence>MPALRQNLLSLLVKIKLYHGDIGGDGNCQDGCYFYGGILMRYHRILVALDTSFLQPAVYEQALVEAKLHAAEVKLFHSVEAEINPLGNSTISPVGTPLESGYLSPSAVDYELARQAWDAQIAESKLWLQEFCLKAEHQGIKTTFETELGNPGPQICKRAKDWHADLIVVGRHGRTGLKELFLGSVSNHIVHHAPCSVLVIQGETVVSEDSI</sequence>
<feature type="domain" description="UspA" evidence="2">
    <location>
        <begin position="42"/>
        <end position="200"/>
    </location>
</feature>
<dbReference type="Proteomes" id="UP000000268">
    <property type="component" value="Plasmid pREB4"/>
</dbReference>
<evidence type="ECO:0000259" key="2">
    <source>
        <dbReference type="Pfam" id="PF00582"/>
    </source>
</evidence>
<evidence type="ECO:0000313" key="3">
    <source>
        <dbReference type="EMBL" id="ABW32668.1"/>
    </source>
</evidence>
<evidence type="ECO:0000313" key="4">
    <source>
        <dbReference type="Proteomes" id="UP000000268"/>
    </source>
</evidence>
<comment type="similarity">
    <text evidence="1">Belongs to the universal stress protein A family.</text>
</comment>
<keyword evidence="4" id="KW-1185">Reference proteome</keyword>
<accession>A8ZNT2</accession>
<proteinExistence type="inferred from homology"/>
<dbReference type="InterPro" id="IPR006015">
    <property type="entry name" value="Universal_stress_UspA"/>
</dbReference>
<dbReference type="PANTHER" id="PTHR46268">
    <property type="entry name" value="STRESS RESPONSE PROTEIN NHAX"/>
    <property type="match status" value="1"/>
</dbReference>